<comment type="caution">
    <text evidence="2">The sequence shown here is derived from an EMBL/GenBank/DDBJ whole genome shotgun (WGS) entry which is preliminary data.</text>
</comment>
<evidence type="ECO:0000313" key="3">
    <source>
        <dbReference type="Proteomes" id="UP000179807"/>
    </source>
</evidence>
<reference evidence="2" key="1">
    <citation type="submission" date="2016-10" db="EMBL/GenBank/DDBJ databases">
        <authorList>
            <person name="Benchimol M."/>
            <person name="Almeida L.G."/>
            <person name="Vasconcelos A.T."/>
            <person name="Perreira-Neves A."/>
            <person name="Rosa I.A."/>
            <person name="Tasca T."/>
            <person name="Bogo M.R."/>
            <person name="de Souza W."/>
        </authorList>
    </citation>
    <scope>NUCLEOTIDE SEQUENCE [LARGE SCALE GENOMIC DNA]</scope>
    <source>
        <strain evidence="2">K</strain>
    </source>
</reference>
<dbReference type="GeneID" id="94838254"/>
<dbReference type="InterPro" id="IPR016024">
    <property type="entry name" value="ARM-type_fold"/>
</dbReference>
<dbReference type="RefSeq" id="XP_068360806.1">
    <property type="nucleotide sequence ID" value="XM_068503550.1"/>
</dbReference>
<protein>
    <submittedName>
        <fullName evidence="2">Uncharacterized protein</fullName>
    </submittedName>
</protein>
<organism evidence="2 3">
    <name type="scientific">Tritrichomonas foetus</name>
    <dbReference type="NCBI Taxonomy" id="1144522"/>
    <lineage>
        <taxon>Eukaryota</taxon>
        <taxon>Metamonada</taxon>
        <taxon>Parabasalia</taxon>
        <taxon>Tritrichomonadida</taxon>
        <taxon>Tritrichomonadidae</taxon>
        <taxon>Tritrichomonas</taxon>
    </lineage>
</organism>
<keyword evidence="3" id="KW-1185">Reference proteome</keyword>
<sequence>MKKWLWRKMSLLNSLFSLMLSSLSMSRRLPNKCNKSFPDDEYQMICQLLTRKINEFCSAMVSQPTETEFIDQKLKEMTEVIMNEVNYPLKIFNDDNLLLCIEAFFQMSSEVEYVEDALLFLSKVLFTTSGSSQYFEKLLPLIMNYANPSFPEYLTKNLFIFLTNFLADVKERHLEKVINDFVNYFPVLLKCFVNKKMESEYLHFIMVLSPCISPDNSQIYISFISYISDLVFQDEVINNQRFTYLILWAIYENISNFTAEFASYLNKTKAISNILWLIHSSNDKCIEPILAILFLTIKEAKDVTFITISDLEIISQLSFSSNGPIQFEALQLLTLLVQYFPRELLDMGLTNLFDIFHEVEYRATKFIFEIACFLINAINIEQYISTQLIKSLMFFILNNIESDEERTLIGISALFQFRESMKILKQENAYDAIFEESNGSQILGNLRDIENDDLQILLDKYESSLS</sequence>
<dbReference type="SUPFAM" id="SSF48371">
    <property type="entry name" value="ARM repeat"/>
    <property type="match status" value="1"/>
</dbReference>
<proteinExistence type="predicted"/>
<name>A0A1J4KDG6_9EUKA</name>
<gene>
    <name evidence="2" type="ORF">TRFO_24088</name>
</gene>
<accession>A0A1J4KDG6</accession>
<dbReference type="Gene3D" id="1.25.10.10">
    <property type="entry name" value="Leucine-rich Repeat Variant"/>
    <property type="match status" value="1"/>
</dbReference>
<feature type="chain" id="PRO_5013017978" evidence="1">
    <location>
        <begin position="27"/>
        <end position="466"/>
    </location>
</feature>
<keyword evidence="1" id="KW-0732">Signal</keyword>
<evidence type="ECO:0000313" key="2">
    <source>
        <dbReference type="EMBL" id="OHT07670.1"/>
    </source>
</evidence>
<evidence type="ECO:0000256" key="1">
    <source>
        <dbReference type="SAM" id="SignalP"/>
    </source>
</evidence>
<dbReference type="AlphaFoldDB" id="A0A1J4KDG6"/>
<dbReference type="EMBL" id="MLAK01000690">
    <property type="protein sequence ID" value="OHT07670.1"/>
    <property type="molecule type" value="Genomic_DNA"/>
</dbReference>
<dbReference type="Proteomes" id="UP000179807">
    <property type="component" value="Unassembled WGS sequence"/>
</dbReference>
<dbReference type="InterPro" id="IPR011989">
    <property type="entry name" value="ARM-like"/>
</dbReference>
<feature type="signal peptide" evidence="1">
    <location>
        <begin position="1"/>
        <end position="26"/>
    </location>
</feature>
<dbReference type="VEuPathDB" id="TrichDB:TRFO_24088"/>